<evidence type="ECO:0000256" key="8">
    <source>
        <dbReference type="ARBA" id="ARBA00023004"/>
    </source>
</evidence>
<comment type="similarity">
    <text evidence="2">Belongs to the cytochrome P450 family.</text>
</comment>
<dbReference type="ExpressionAtlas" id="M8AXJ6">
    <property type="expression patterns" value="baseline"/>
</dbReference>
<evidence type="ECO:0000256" key="11">
    <source>
        <dbReference type="PIRSR" id="PIRSR602403-1"/>
    </source>
</evidence>
<dbReference type="GO" id="GO:0005506">
    <property type="term" value="F:iron ion binding"/>
    <property type="evidence" value="ECO:0007669"/>
    <property type="project" value="InterPro"/>
</dbReference>
<comment type="subcellular location">
    <subcellularLocation>
        <location evidence="1">Membrane</location>
    </subcellularLocation>
</comment>
<dbReference type="PANTHER" id="PTHR24282:SF100">
    <property type="entry name" value="OS06G0191800 PROTEIN"/>
    <property type="match status" value="1"/>
</dbReference>
<keyword evidence="5 11" id="KW-0479">Metal-binding</keyword>
<keyword evidence="3 11" id="KW-0349">Heme</keyword>
<keyword evidence="7" id="KW-0560">Oxidoreductase</keyword>
<dbReference type="PANTHER" id="PTHR24282">
    <property type="entry name" value="CYTOCHROME P450 FAMILY MEMBER"/>
    <property type="match status" value="1"/>
</dbReference>
<name>M8AXJ6_AEGTA</name>
<evidence type="ECO:0008006" key="13">
    <source>
        <dbReference type="Google" id="ProtNLM"/>
    </source>
</evidence>
<evidence type="ECO:0000256" key="5">
    <source>
        <dbReference type="ARBA" id="ARBA00022723"/>
    </source>
</evidence>
<accession>M8AXJ6</accession>
<keyword evidence="10" id="KW-0472">Membrane</keyword>
<dbReference type="GO" id="GO:0016705">
    <property type="term" value="F:oxidoreductase activity, acting on paired donors, with incorporation or reduction of molecular oxygen"/>
    <property type="evidence" value="ECO:0007669"/>
    <property type="project" value="InterPro"/>
</dbReference>
<organism evidence="12">
    <name type="scientific">Aegilops tauschii</name>
    <name type="common">Tausch's goatgrass</name>
    <name type="synonym">Aegilops squarrosa</name>
    <dbReference type="NCBI Taxonomy" id="37682"/>
    <lineage>
        <taxon>Eukaryota</taxon>
        <taxon>Viridiplantae</taxon>
        <taxon>Streptophyta</taxon>
        <taxon>Embryophyta</taxon>
        <taxon>Tracheophyta</taxon>
        <taxon>Spermatophyta</taxon>
        <taxon>Magnoliopsida</taxon>
        <taxon>Liliopsida</taxon>
        <taxon>Poales</taxon>
        <taxon>Poaceae</taxon>
        <taxon>BOP clade</taxon>
        <taxon>Pooideae</taxon>
        <taxon>Triticodae</taxon>
        <taxon>Triticeae</taxon>
        <taxon>Triticinae</taxon>
        <taxon>Aegilops</taxon>
    </lineage>
</organism>
<dbReference type="InterPro" id="IPR036396">
    <property type="entry name" value="Cyt_P450_sf"/>
</dbReference>
<evidence type="ECO:0000256" key="6">
    <source>
        <dbReference type="ARBA" id="ARBA00022989"/>
    </source>
</evidence>
<sequence length="261" mass="28585">MVAMAPAAGLVLASLAVVLATSLWTAAVHLVWRPYAVARAFRRQGIRGPAYRFFVGNNEEAMAMRAATADDVLDLRSHDIIARVMPHYKAWVASEEVLRECGSTGTPLHGDTLNKLKLTTMVLYETLRLYGAVIMIARQTMADTELGGVEIPKGTITMIPTAMMHRDEEVWGADAGEFKPDRFRNGVGRAAKHPSAMLAFAVGPRSCIGQDFAMLEAKATLVVILRRFEFEVAPEDVHAPAEFLTLQPKCGLPVLLKLLDQ</sequence>
<protein>
    <recommendedName>
        <fullName evidence="13">Secologanin synthase</fullName>
    </recommendedName>
</protein>
<dbReference type="GO" id="GO:0016020">
    <property type="term" value="C:membrane"/>
    <property type="evidence" value="ECO:0007669"/>
    <property type="project" value="UniProtKB-SubCell"/>
</dbReference>
<dbReference type="AlphaFoldDB" id="M8AXJ6"/>
<evidence type="ECO:0000256" key="2">
    <source>
        <dbReference type="ARBA" id="ARBA00010617"/>
    </source>
</evidence>
<evidence type="ECO:0000256" key="10">
    <source>
        <dbReference type="ARBA" id="ARBA00023136"/>
    </source>
</evidence>
<dbReference type="Gene3D" id="1.10.630.10">
    <property type="entry name" value="Cytochrome P450"/>
    <property type="match status" value="1"/>
</dbReference>
<keyword evidence="4" id="KW-0812">Transmembrane</keyword>
<dbReference type="EnsemblPlants" id="EMT09182">
    <property type="protein sequence ID" value="EMT09182"/>
    <property type="gene ID" value="F775_43563"/>
</dbReference>
<evidence type="ECO:0000256" key="3">
    <source>
        <dbReference type="ARBA" id="ARBA00022617"/>
    </source>
</evidence>
<evidence type="ECO:0000256" key="9">
    <source>
        <dbReference type="ARBA" id="ARBA00023033"/>
    </source>
</evidence>
<evidence type="ECO:0000256" key="1">
    <source>
        <dbReference type="ARBA" id="ARBA00004370"/>
    </source>
</evidence>
<evidence type="ECO:0000256" key="7">
    <source>
        <dbReference type="ARBA" id="ARBA00023002"/>
    </source>
</evidence>
<dbReference type="PRINTS" id="PR00465">
    <property type="entry name" value="EP450IV"/>
</dbReference>
<dbReference type="InterPro" id="IPR001128">
    <property type="entry name" value="Cyt_P450"/>
</dbReference>
<dbReference type="GO" id="GO:0004497">
    <property type="term" value="F:monooxygenase activity"/>
    <property type="evidence" value="ECO:0007669"/>
    <property type="project" value="UniProtKB-KW"/>
</dbReference>
<dbReference type="SUPFAM" id="SSF48264">
    <property type="entry name" value="Cytochrome P450"/>
    <property type="match status" value="1"/>
</dbReference>
<reference evidence="12" key="1">
    <citation type="submission" date="2015-06" db="UniProtKB">
        <authorList>
            <consortium name="EnsemblPlants"/>
        </authorList>
    </citation>
    <scope>IDENTIFICATION</scope>
</reference>
<proteinExistence type="inferred from homology"/>
<dbReference type="InterPro" id="IPR050665">
    <property type="entry name" value="Cytochrome_P450_Monooxygen"/>
</dbReference>
<dbReference type="PRINTS" id="PR00385">
    <property type="entry name" value="P450"/>
</dbReference>
<evidence type="ECO:0000256" key="4">
    <source>
        <dbReference type="ARBA" id="ARBA00022692"/>
    </source>
</evidence>
<evidence type="ECO:0000313" key="12">
    <source>
        <dbReference type="EnsemblPlants" id="EMT09182"/>
    </source>
</evidence>
<comment type="cofactor">
    <cofactor evidence="11">
        <name>heme</name>
        <dbReference type="ChEBI" id="CHEBI:30413"/>
    </cofactor>
</comment>
<keyword evidence="8 11" id="KW-0408">Iron</keyword>
<dbReference type="Pfam" id="PF00067">
    <property type="entry name" value="p450"/>
    <property type="match status" value="1"/>
</dbReference>
<dbReference type="InterPro" id="IPR002403">
    <property type="entry name" value="Cyt_P450_E_grp-IV"/>
</dbReference>
<dbReference type="GO" id="GO:0020037">
    <property type="term" value="F:heme binding"/>
    <property type="evidence" value="ECO:0007669"/>
    <property type="project" value="InterPro"/>
</dbReference>
<keyword evidence="6" id="KW-1133">Transmembrane helix</keyword>
<feature type="binding site" description="axial binding residue" evidence="11">
    <location>
        <position position="207"/>
    </location>
    <ligand>
        <name>heme</name>
        <dbReference type="ChEBI" id="CHEBI:30413"/>
    </ligand>
    <ligandPart>
        <name>Fe</name>
        <dbReference type="ChEBI" id="CHEBI:18248"/>
    </ligandPart>
</feature>
<keyword evidence="9" id="KW-0503">Monooxygenase</keyword>
<dbReference type="GO" id="GO:0006629">
    <property type="term" value="P:lipid metabolic process"/>
    <property type="evidence" value="ECO:0007669"/>
    <property type="project" value="UniProtKB-ARBA"/>
</dbReference>